<gene>
    <name evidence="3" type="ORF">H6G95_28745</name>
</gene>
<organism evidence="3 4">
    <name type="scientific">Nostoc linckia FACHB-391</name>
    <dbReference type="NCBI Taxonomy" id="2692906"/>
    <lineage>
        <taxon>Bacteria</taxon>
        <taxon>Bacillati</taxon>
        <taxon>Cyanobacteriota</taxon>
        <taxon>Cyanophyceae</taxon>
        <taxon>Nostocales</taxon>
        <taxon>Nostocaceae</taxon>
        <taxon>Nostoc</taxon>
    </lineage>
</organism>
<dbReference type="NCBIfam" id="NF042913">
    <property type="entry name" value="CyRepA1"/>
    <property type="match status" value="1"/>
</dbReference>
<name>A0ABR8F2X2_NOSLI</name>
<feature type="region of interest" description="Disordered" evidence="1">
    <location>
        <begin position="65"/>
        <end position="86"/>
    </location>
</feature>
<keyword evidence="4" id="KW-1185">Reference proteome</keyword>
<proteinExistence type="predicted"/>
<dbReference type="EMBL" id="JACJTE010000052">
    <property type="protein sequence ID" value="MBD2564523.1"/>
    <property type="molecule type" value="Genomic_DNA"/>
</dbReference>
<dbReference type="Pfam" id="PF12965">
    <property type="entry name" value="DUF3854"/>
    <property type="match status" value="1"/>
</dbReference>
<evidence type="ECO:0000259" key="2">
    <source>
        <dbReference type="Pfam" id="PF12965"/>
    </source>
</evidence>
<accession>A0ABR8F2X2</accession>
<dbReference type="InterPro" id="IPR024385">
    <property type="entry name" value="DUF3854"/>
</dbReference>
<dbReference type="InterPro" id="IPR027417">
    <property type="entry name" value="P-loop_NTPase"/>
</dbReference>
<comment type="caution">
    <text evidence="3">The sequence shown here is derived from an EMBL/GenBank/DDBJ whole genome shotgun (WGS) entry which is preliminary data.</text>
</comment>
<feature type="domain" description="DUF3854" evidence="2">
    <location>
        <begin position="248"/>
        <end position="376"/>
    </location>
</feature>
<dbReference type="InterPro" id="IPR034154">
    <property type="entry name" value="TOPRIM_DnaG/twinkle"/>
</dbReference>
<dbReference type="SUPFAM" id="SSF52540">
    <property type="entry name" value="P-loop containing nucleoside triphosphate hydrolases"/>
    <property type="match status" value="1"/>
</dbReference>
<dbReference type="PANTHER" id="PTHR34985">
    <property type="entry name" value="SLR0554 PROTEIN"/>
    <property type="match status" value="1"/>
</dbReference>
<dbReference type="PANTHER" id="PTHR34985:SF1">
    <property type="entry name" value="SLR0554 PROTEIN"/>
    <property type="match status" value="1"/>
</dbReference>
<protein>
    <submittedName>
        <fullName evidence="3">DUF3854 domain-containing protein</fullName>
    </submittedName>
</protein>
<dbReference type="CDD" id="cd01029">
    <property type="entry name" value="TOPRIM_primases"/>
    <property type="match status" value="1"/>
</dbReference>
<dbReference type="Proteomes" id="UP000604661">
    <property type="component" value="Unassembled WGS sequence"/>
</dbReference>
<reference evidence="3 4" key="1">
    <citation type="journal article" date="2020" name="ISME J.">
        <title>Comparative genomics reveals insights into cyanobacterial evolution and habitat adaptation.</title>
        <authorList>
            <person name="Chen M.Y."/>
            <person name="Teng W.K."/>
            <person name="Zhao L."/>
            <person name="Hu C.X."/>
            <person name="Zhou Y.K."/>
            <person name="Han B.P."/>
            <person name="Song L.R."/>
            <person name="Shu W.S."/>
        </authorList>
    </citation>
    <scope>NUCLEOTIDE SEQUENCE [LARGE SCALE GENOMIC DNA]</scope>
    <source>
        <strain evidence="3 4">FACHB-391</strain>
    </source>
</reference>
<evidence type="ECO:0000256" key="1">
    <source>
        <dbReference type="SAM" id="MobiDB-lite"/>
    </source>
</evidence>
<dbReference type="InterPro" id="IPR049996">
    <property type="entry name" value="Slr7037-like"/>
</dbReference>
<evidence type="ECO:0000313" key="4">
    <source>
        <dbReference type="Proteomes" id="UP000604661"/>
    </source>
</evidence>
<sequence>MNHKGFGKIASPQKSLNQELRQVFRKFNKRGKLRSTPWALHEVSRLESRDGKVHQVVVADNQNDMAQGDACSGRSHHHDSEIQPLGNYQGFKEPSAPYTLPAREDFEASHWQEWGESGIDSEIAALNFKSLSGNAAFDYLLYSDKISRRNDGRLRDGDMRRYAHLSNGGWWCSGINIITGEDSDWGCFKPNTPRIDEGNSKAIKYEHPPKVDTEIFALRIPARIWELISRHYDVTLPENYQSLPFGDFWRWVRENTQIPVIICEGAKKAAAILSCGYVAIGIPGVWGGRRQPKDEYGENNGAPYLIPQLAAYAQSGRRIYFCFDADVKRTTVRSVNGAIAKTAKLLSLRGCEVRVMGWHLALGKGIDDVLAAYGRDQFDTIYCDALKLDEWNTKQLRRLTYTPDLNLNQRYLGELAIPLGKQLIGLKSPKNTGKTHLLQWLTDPIIRAGERRVLVITHRVQLATQLVKKLGLPFITEVKQTEQGSHFGMGLVIDSLHPKSQAKFNPDEWKGCWLILDEIMQLIWHLLSSSTCQSDRVAIIKNFKRLLMNVVNYGGKIFIADADLNDIGIDFIKGLIGQEIDTFIVENTFQFVEPWQVNLVQGNNPAQLVKILTQKLENGDKCFVALSGQRASSKWGSRNLEAYYKKLLPHLRILRIDSKSTTTLGHPAFGCTDDLNEVIKNYDLVLTTSTIETGVSIEEKHFDYVFGIFQGVQTTDGVRQHLSRYRPPVPRYIWLNPVGINRVGNGSNSVKALLAGEYIKNKANIKKLVDLGFEESIEGNFESICINTWAKLGAIINDGMNSYESQIISDLKSEGHIICEVSADELPEPAEVETTKQEIYKNCKSEYAGHCENVTTSESITDEQFLKLDKQNCKTESEQLKHRKGEIERRYNVTVTPELVEKDDKNWYSIIRLDYYLGVGREFLPDREINVMSTALKNGGGDYFIPDTNKSFIGKKIDALDWIGYKELRETDGLSNNHPLAQAVFEKAKTHQSDLSLILGAKSNMFAKLNTPMQVCQKLASLTGYKFPRLRREGTRGNQVWIYGVPAPDFQKDDEGNLVLVDGRAVPVSDRREEVFTAWVERDILAREKAAKAKLEAQVQATIPNCQLSALAETEINTLTTLQEQYAEQKTQTLTEEVESIVITHNSGNQAMATPRAGISVELPVENQQPREAVIEKLLKISNWGEVAVSQAEINEVWPLLSENQRSHLWQLHQKYQQQLSLEELAQQAIATQAEIKETGFGSHFRSYVLKAVFRGIAIARKCWGDKQECSIPLNQLLLATG</sequence>
<evidence type="ECO:0000313" key="3">
    <source>
        <dbReference type="EMBL" id="MBD2564523.1"/>
    </source>
</evidence>
<dbReference type="RefSeq" id="WP_190898877.1">
    <property type="nucleotide sequence ID" value="NZ_JACJTE010000052.1"/>
</dbReference>